<dbReference type="CDD" id="cd07302">
    <property type="entry name" value="CHD"/>
    <property type="match status" value="1"/>
</dbReference>
<proteinExistence type="predicted"/>
<dbReference type="SUPFAM" id="SSF55073">
    <property type="entry name" value="Nucleotide cyclase"/>
    <property type="match status" value="1"/>
</dbReference>
<evidence type="ECO:0000259" key="2">
    <source>
        <dbReference type="PROSITE" id="PS50125"/>
    </source>
</evidence>
<sequence>MVVCCGGTLHELSAQLALQPLGQNGVAFIVQIGGAKGEEGLLVAAAGFNQPLVTAIPDGSGGFGSIPAVDIGTVGGKTQAEYLVSGLSLWLLEQHGSWGEVPGQVDRIVDGTELPYADASNASFFSLVDVRAKVFDGTIQGWETVGPECSWSDDGFRFKGMRWLAVTAVLRNDFYYSEVERQLSEANERLAVFLLIRSAVTLALMVATVIVTCMNTRRVANPIKFLKKQMDQIHRLKFDGQPRADSYISEIRNIQETFIHMRHCLQSFGKFVPKYLIERLTSPDESVRLAARRLGMRTEVCTVLHISLQGFDGMSEALNPTELVHVLEMYLTCCTKVVEELGGTLGDFGGDRLVVFWTAERSQDHSLLAAGAVLQMAQAVEGLPNTPEWTDRGLAAMELRCRFGMHRGESLVGNFGTPRRLKYGVFGDVVQKADAMRSLNQMFGESTVLVSDRVREALHGSYICKIVGQTVLPGDENPSNLYSLQPRSKVSVPIVAMAAPKVVDRSGKGERNRGSGRLSSKLAAKLLAREASNRDSKSPRSTVESEAGRNSDGHLESDKKIGWSKYFL</sequence>
<dbReference type="GO" id="GO:0035556">
    <property type="term" value="P:intracellular signal transduction"/>
    <property type="evidence" value="ECO:0007669"/>
    <property type="project" value="InterPro"/>
</dbReference>
<feature type="domain" description="Guanylate cyclase" evidence="2">
    <location>
        <begin position="302"/>
        <end position="437"/>
    </location>
</feature>
<feature type="compositionally biased region" description="Basic and acidic residues" evidence="1">
    <location>
        <begin position="546"/>
        <end position="561"/>
    </location>
</feature>
<name>A0A7S0TPJ4_HEMAN</name>
<dbReference type="Gene3D" id="3.30.70.1230">
    <property type="entry name" value="Nucleotide cyclase"/>
    <property type="match status" value="1"/>
</dbReference>
<dbReference type="PANTHER" id="PTHR43081:SF1">
    <property type="entry name" value="ADENYLATE CYCLASE, TERMINAL-DIFFERENTIATION SPECIFIC"/>
    <property type="match status" value="1"/>
</dbReference>
<protein>
    <recommendedName>
        <fullName evidence="2">Guanylate cyclase domain-containing protein</fullName>
    </recommendedName>
</protein>
<feature type="compositionally biased region" description="Basic and acidic residues" evidence="1">
    <location>
        <begin position="528"/>
        <end position="538"/>
    </location>
</feature>
<evidence type="ECO:0000313" key="3">
    <source>
        <dbReference type="EMBL" id="CAD8741316.1"/>
    </source>
</evidence>
<organism evidence="3">
    <name type="scientific">Hemiselmis andersenii</name>
    <name type="common">Cryptophyte alga</name>
    <dbReference type="NCBI Taxonomy" id="464988"/>
    <lineage>
        <taxon>Eukaryota</taxon>
        <taxon>Cryptophyceae</taxon>
        <taxon>Cryptomonadales</taxon>
        <taxon>Hemiselmidaceae</taxon>
        <taxon>Hemiselmis</taxon>
    </lineage>
</organism>
<dbReference type="InterPro" id="IPR029787">
    <property type="entry name" value="Nucleotide_cyclase"/>
</dbReference>
<dbReference type="EMBL" id="HBFK01012977">
    <property type="protein sequence ID" value="CAD8741316.1"/>
    <property type="molecule type" value="Transcribed_RNA"/>
</dbReference>
<dbReference type="InterPro" id="IPR001054">
    <property type="entry name" value="A/G_cyclase"/>
</dbReference>
<gene>
    <name evidence="3" type="ORF">HAND1043_LOCUS7808</name>
</gene>
<accession>A0A7S0TPJ4</accession>
<dbReference type="SMART" id="SM00044">
    <property type="entry name" value="CYCc"/>
    <property type="match status" value="1"/>
</dbReference>
<dbReference type="PROSITE" id="PS50125">
    <property type="entry name" value="GUANYLATE_CYCLASE_2"/>
    <property type="match status" value="1"/>
</dbReference>
<evidence type="ECO:0000256" key="1">
    <source>
        <dbReference type="SAM" id="MobiDB-lite"/>
    </source>
</evidence>
<dbReference type="PANTHER" id="PTHR43081">
    <property type="entry name" value="ADENYLATE CYCLASE, TERMINAL-DIFFERENTIATION SPECIFIC-RELATED"/>
    <property type="match status" value="1"/>
</dbReference>
<dbReference type="Pfam" id="PF00211">
    <property type="entry name" value="Guanylate_cyc"/>
    <property type="match status" value="1"/>
</dbReference>
<dbReference type="GO" id="GO:0009190">
    <property type="term" value="P:cyclic nucleotide biosynthetic process"/>
    <property type="evidence" value="ECO:0007669"/>
    <property type="project" value="InterPro"/>
</dbReference>
<feature type="region of interest" description="Disordered" evidence="1">
    <location>
        <begin position="528"/>
        <end position="568"/>
    </location>
</feature>
<dbReference type="AlphaFoldDB" id="A0A7S0TPJ4"/>
<reference evidence="3" key="1">
    <citation type="submission" date="2021-01" db="EMBL/GenBank/DDBJ databases">
        <authorList>
            <person name="Corre E."/>
            <person name="Pelletier E."/>
            <person name="Niang G."/>
            <person name="Scheremetjew M."/>
            <person name="Finn R."/>
            <person name="Kale V."/>
            <person name="Holt S."/>
            <person name="Cochrane G."/>
            <person name="Meng A."/>
            <person name="Brown T."/>
            <person name="Cohen L."/>
        </authorList>
    </citation>
    <scope>NUCLEOTIDE SEQUENCE</scope>
    <source>
        <strain evidence="3">CCMP441</strain>
    </source>
</reference>
<dbReference type="InterPro" id="IPR050697">
    <property type="entry name" value="Adenylyl/Guanylyl_Cyclase_3/4"/>
</dbReference>